<dbReference type="PANTHER" id="PTHR47373:SF1">
    <property type="entry name" value="CYSTEINE PROTEINASE INHIBITOR 2"/>
    <property type="match status" value="1"/>
</dbReference>
<keyword evidence="3" id="KW-0732">Signal</keyword>
<comment type="caution">
    <text evidence="5">The sequence shown here is derived from an EMBL/GenBank/DDBJ whole genome shotgun (WGS) entry which is preliminary data.</text>
</comment>
<evidence type="ECO:0000259" key="4">
    <source>
        <dbReference type="SMART" id="SM00043"/>
    </source>
</evidence>
<organism evidence="5 6">
    <name type="scientific">Lithospermum erythrorhizon</name>
    <name type="common">Purple gromwell</name>
    <name type="synonym">Lithospermum officinale var. erythrorhizon</name>
    <dbReference type="NCBI Taxonomy" id="34254"/>
    <lineage>
        <taxon>Eukaryota</taxon>
        <taxon>Viridiplantae</taxon>
        <taxon>Streptophyta</taxon>
        <taxon>Embryophyta</taxon>
        <taxon>Tracheophyta</taxon>
        <taxon>Spermatophyta</taxon>
        <taxon>Magnoliopsida</taxon>
        <taxon>eudicotyledons</taxon>
        <taxon>Gunneridae</taxon>
        <taxon>Pentapetalae</taxon>
        <taxon>asterids</taxon>
        <taxon>lamiids</taxon>
        <taxon>Boraginales</taxon>
        <taxon>Boraginaceae</taxon>
        <taxon>Boraginoideae</taxon>
        <taxon>Lithospermeae</taxon>
        <taxon>Lithospermum</taxon>
    </lineage>
</organism>
<dbReference type="Proteomes" id="UP001454036">
    <property type="component" value="Unassembled WGS sequence"/>
</dbReference>
<evidence type="ECO:0000313" key="5">
    <source>
        <dbReference type="EMBL" id="GAA0145195.1"/>
    </source>
</evidence>
<proteinExistence type="predicted"/>
<protein>
    <recommendedName>
        <fullName evidence="4">Cystatin domain-containing protein</fullName>
    </recommendedName>
</protein>
<dbReference type="AlphaFoldDB" id="A0AAV3P0K5"/>
<accession>A0AAV3P0K5</accession>
<dbReference type="SUPFAM" id="SSF54403">
    <property type="entry name" value="Cystatin/monellin"/>
    <property type="match status" value="1"/>
</dbReference>
<dbReference type="Gene3D" id="3.10.450.10">
    <property type="match status" value="1"/>
</dbReference>
<name>A0AAV3P0K5_LITER</name>
<keyword evidence="6" id="KW-1185">Reference proteome</keyword>
<dbReference type="PANTHER" id="PTHR47373">
    <property type="entry name" value="CYSTEINE PROTEINASE INHIBITOR 2"/>
    <property type="match status" value="1"/>
</dbReference>
<dbReference type="SMART" id="SM00043">
    <property type="entry name" value="CY"/>
    <property type="match status" value="1"/>
</dbReference>
<feature type="chain" id="PRO_5043651916" description="Cystatin domain-containing protein" evidence="3">
    <location>
        <begin position="22"/>
        <end position="128"/>
    </location>
</feature>
<feature type="domain" description="Cystatin" evidence="4">
    <location>
        <begin position="29"/>
        <end position="125"/>
    </location>
</feature>
<dbReference type="CDD" id="cd00042">
    <property type="entry name" value="CY"/>
    <property type="match status" value="1"/>
</dbReference>
<dbReference type="InterPro" id="IPR000010">
    <property type="entry name" value="Cystatin_dom"/>
</dbReference>
<evidence type="ECO:0000256" key="1">
    <source>
        <dbReference type="ARBA" id="ARBA00022690"/>
    </source>
</evidence>
<dbReference type="InterPro" id="IPR018073">
    <property type="entry name" value="Prot_inh_cystat_CS"/>
</dbReference>
<evidence type="ECO:0000313" key="6">
    <source>
        <dbReference type="Proteomes" id="UP001454036"/>
    </source>
</evidence>
<dbReference type="EMBL" id="BAABME010046270">
    <property type="protein sequence ID" value="GAA0145195.1"/>
    <property type="molecule type" value="Genomic_DNA"/>
</dbReference>
<keyword evidence="2" id="KW-0789">Thiol protease inhibitor</keyword>
<reference evidence="5 6" key="1">
    <citation type="submission" date="2024-01" db="EMBL/GenBank/DDBJ databases">
        <title>The complete chloroplast genome sequence of Lithospermum erythrorhizon: insights into the phylogenetic relationship among Boraginaceae species and the maternal lineages of purple gromwells.</title>
        <authorList>
            <person name="Okada T."/>
            <person name="Watanabe K."/>
        </authorList>
    </citation>
    <scope>NUCLEOTIDE SEQUENCE [LARGE SCALE GENOMIC DNA]</scope>
</reference>
<evidence type="ECO:0000256" key="2">
    <source>
        <dbReference type="ARBA" id="ARBA00022704"/>
    </source>
</evidence>
<feature type="signal peptide" evidence="3">
    <location>
        <begin position="1"/>
        <end position="21"/>
    </location>
</feature>
<dbReference type="PROSITE" id="PS00287">
    <property type="entry name" value="CYSTATIN"/>
    <property type="match status" value="1"/>
</dbReference>
<dbReference type="GO" id="GO:0004869">
    <property type="term" value="F:cysteine-type endopeptidase inhibitor activity"/>
    <property type="evidence" value="ECO:0007669"/>
    <property type="project" value="UniProtKB-KW"/>
</dbReference>
<keyword evidence="1" id="KW-0646">Protease inhibitor</keyword>
<sequence length="128" mass="14126">MAKSTLSFTIIILLTIVTVLSLQVNGLGGKVGGKQKITDVKSNKEVQDLGRYCVEQYNMKQSKHNGAKNLMFSRVVDAEEQVVSGIKYYLKIDVANPEGVPQIFDAIVVVKPWAKTKEILTFNPSPTN</sequence>
<dbReference type="InterPro" id="IPR046350">
    <property type="entry name" value="Cystatin_sf"/>
</dbReference>
<dbReference type="Pfam" id="PF16845">
    <property type="entry name" value="SQAPI"/>
    <property type="match status" value="1"/>
</dbReference>
<gene>
    <name evidence="5" type="ORF">LIER_44069</name>
</gene>
<evidence type="ECO:0000256" key="3">
    <source>
        <dbReference type="SAM" id="SignalP"/>
    </source>
</evidence>